<keyword evidence="1 10" id="KW-0820">tRNA-binding</keyword>
<comment type="caution">
    <text evidence="12">The sequence shown here is derived from an EMBL/GenBank/DDBJ whole genome shotgun (WGS) entry which is preliminary data.</text>
</comment>
<dbReference type="Proteomes" id="UP001138500">
    <property type="component" value="Unassembled WGS sequence"/>
</dbReference>
<keyword evidence="3 10" id="KW-0808">Transferase</keyword>
<keyword evidence="2 10" id="KW-0489">Methyltransferase</keyword>
<keyword evidence="6 10" id="KW-0694">RNA-binding</keyword>
<dbReference type="PROSITE" id="PS51626">
    <property type="entry name" value="SAM_MT_TRM1"/>
    <property type="match status" value="1"/>
</dbReference>
<feature type="region of interest" description="Disordered" evidence="11">
    <location>
        <begin position="1303"/>
        <end position="1326"/>
    </location>
</feature>
<evidence type="ECO:0000256" key="8">
    <source>
        <dbReference type="ARBA" id="ARBA00082896"/>
    </source>
</evidence>
<evidence type="ECO:0000256" key="6">
    <source>
        <dbReference type="ARBA" id="ARBA00022884"/>
    </source>
</evidence>
<dbReference type="InterPro" id="IPR042296">
    <property type="entry name" value="tRNA_met_Trm1_C"/>
</dbReference>
<dbReference type="InterPro" id="IPR029063">
    <property type="entry name" value="SAM-dependent_MTases_sf"/>
</dbReference>
<protein>
    <recommendedName>
        <fullName evidence="8">tRNA 2,2-dimethylguanosine-26 methyltransferase</fullName>
    </recommendedName>
    <alternativeName>
        <fullName evidence="7">tRNA(guanine-26,N(2)-N(2)) methyltransferase</fullName>
    </alternativeName>
    <alternativeName>
        <fullName evidence="9">tRNA(m(2,2)G26)dimethyltransferase</fullName>
    </alternativeName>
</protein>
<feature type="compositionally biased region" description="Basic and acidic residues" evidence="11">
    <location>
        <begin position="746"/>
        <end position="761"/>
    </location>
</feature>
<evidence type="ECO:0000256" key="4">
    <source>
        <dbReference type="ARBA" id="ARBA00022691"/>
    </source>
</evidence>
<dbReference type="PANTHER" id="PTHR38705">
    <property type="entry name" value="PROTEIN RDS1"/>
    <property type="match status" value="1"/>
</dbReference>
<dbReference type="GO" id="GO:0030488">
    <property type="term" value="P:tRNA methylation"/>
    <property type="evidence" value="ECO:0007669"/>
    <property type="project" value="UniProtKB-ARBA"/>
</dbReference>
<feature type="region of interest" description="Disordered" evidence="11">
    <location>
        <begin position="1250"/>
        <end position="1284"/>
    </location>
</feature>
<dbReference type="Gene3D" id="3.30.56.70">
    <property type="entry name" value="N2,N2-dimethylguanosine tRNA methyltransferase, C-terminal domain"/>
    <property type="match status" value="1"/>
</dbReference>
<evidence type="ECO:0000256" key="2">
    <source>
        <dbReference type="ARBA" id="ARBA00022603"/>
    </source>
</evidence>
<comment type="similarity">
    <text evidence="10">Belongs to the class I-like SAM-binding methyltransferase superfamily. Trm1 family.</text>
</comment>
<dbReference type="PANTHER" id="PTHR38705:SF1">
    <property type="entry name" value="PROTEIN RDS1"/>
    <property type="match status" value="1"/>
</dbReference>
<feature type="non-terminal residue" evidence="12">
    <location>
        <position position="1"/>
    </location>
</feature>
<feature type="region of interest" description="Disordered" evidence="11">
    <location>
        <begin position="652"/>
        <end position="678"/>
    </location>
</feature>
<name>A0A9W7W0S3_9PEZI</name>
<dbReference type="EMBL" id="RIBY02002101">
    <property type="protein sequence ID" value="KAH9825564.1"/>
    <property type="molecule type" value="Genomic_DNA"/>
</dbReference>
<evidence type="ECO:0000256" key="3">
    <source>
        <dbReference type="ARBA" id="ARBA00022679"/>
    </source>
</evidence>
<gene>
    <name evidence="12" type="ORF">Tdes44962_MAKER04132</name>
</gene>
<feature type="compositionally biased region" description="Basic residues" evidence="11">
    <location>
        <begin position="716"/>
        <end position="729"/>
    </location>
</feature>
<sequence>PELVCSSPAVVSTRLEQHVRQDSPVFCASQRPSRCRSCGHADWYGIASNRFYRSLTDDDAGDGQIQASYGYGNSAASGASSSADAGAVVPDQSGNVAGYTDADATFKDFTPTPLTAVPTSFGQDSLVSAIHTAAVTTGLYAAGTQISSIPTGATSHGPYSGTPTTTGAVTTTALGSTIPDLGYNPTATYYNTNGKLQNPEPIPMQPAGGLGTNGTLPRYMVESDFDYESIALGLYQEWIELDLFNNGLAVFSEDDFLAAGLTSEDIELIRFFAQQEQGHATLLTNMLGETAPPQCTYDYPFTNVREFVDFNQILTRWGESGVWGFVNHLDSREVGQLLSQSIATEARQQMAFRQMSGLFPSPVWFETGIPQAWAWTYLAPYISSCPENTTRLAWQNFPALHVANQANINRVSPNDTGLWERVGNRTADPATIPPEDESCINLNKTGYGCGPAISRNRSEPLSFAGKQVLLEWDTPGQPVGPNNSYVTAQGSLVAGAPKYVAWVNQLNLTYTELTVTGENSGYTFQPNASVYENGAAIVNQTSFIALTDTNPYLTPFNLTFMNPHIVALDYTESTRMYSLVKETFKYARSVTINQQRPRYLFSNHLCPHHRLSSTMADSEQAVPISAPPKAGQLVEHDGKRYTTIREGSAHILIPPNTRTTVDPKKSKAGNGEGPGQVDQNVFYNPIQQFNRDLSVLAIKAFGEDLCARRIAERKTREGKKKAQKERKKSQKEGQKEGEGDAIGNGDGEKEKVGHAVEENEKKRKRDGTETEAADEGSPTKIQRTGDESAAQDDVAKDITAQPVAEKNDEGSGIHPAQEWKPKFRILDALSATGLRALRYASEIPSATSITANDLLPTATAAIRTNVEHNDLKSKIEVNTGNAIGHMYHVAFPPEHTHGPMHQSKKYDVIDLDPYGTAAPFIDSALQALNDGGMLCVTCTDSGVWASCGYSEKTFSLYGGMPIKGAHSHEGGLRLIIQSVAATAAKYGMAIEPLLSLSIDFYVRIFIRVIKSPADVKFLSGRTMLTYGCDAGCGAYTTQFLGRNARQTGKLLRRTNPTYWFKHTIAQAPSVDRLCEHCGSKMHVAGPMWGGPLHNASFVEKLMADVEECDAETYGTKKRVEGMLDTALSELLVIPEAERIWSSTSTMPTEGGFIIKTPPETIDQHPFFFIPSAIAKVIHCISPPEAPIKGALRGLGYKATRSHCKPGSVKTDAPWSVIWEIMREWTRQKHPIKEGSLREGQPGWRIMAKARSGAAASADDETNGGAQQDGTVGNDDVRRKGNELDVSSLQVRFDEVLGKDKQTKRLVRYQTNPRENWGPMTRAKGSG</sequence>
<keyword evidence="13" id="KW-1185">Reference proteome</keyword>
<dbReference type="NCBIfam" id="TIGR00308">
    <property type="entry name" value="TRM1"/>
    <property type="match status" value="1"/>
</dbReference>
<dbReference type="GO" id="GO:0016423">
    <property type="term" value="F:tRNA (guanine) methyltransferase activity"/>
    <property type="evidence" value="ECO:0007669"/>
    <property type="project" value="InterPro"/>
</dbReference>
<reference evidence="12 13" key="1">
    <citation type="journal article" date="2018" name="IMA Fungus">
        <title>IMA Genome-F 10: Nine draft genome sequences of Claviceps purpurea s.lat., including C. arundinis, C. humidiphila, and C. cf. spartinae, pseudomolecules for the pitch canker pathogen Fusarium circinatum, draft genome of Davidsoniella eucalypti, Grosmannia galeiformis, Quambalaria eucalypti, and Teratosphaeria destructans.</title>
        <authorList>
            <person name="Wingfield B.D."/>
            <person name="Liu M."/>
            <person name="Nguyen H.D."/>
            <person name="Lane F.A."/>
            <person name="Morgan S.W."/>
            <person name="De Vos L."/>
            <person name="Wilken P.M."/>
            <person name="Duong T.A."/>
            <person name="Aylward J."/>
            <person name="Coetzee M.P."/>
            <person name="Dadej K."/>
            <person name="De Beer Z.W."/>
            <person name="Findlay W."/>
            <person name="Havenga M."/>
            <person name="Kolarik M."/>
            <person name="Menzies J.G."/>
            <person name="Naidoo K."/>
            <person name="Pochopski O."/>
            <person name="Shoukouhi P."/>
            <person name="Santana Q.C."/>
            <person name="Seifert K.A."/>
            <person name="Soal N."/>
            <person name="Steenkamp E.T."/>
            <person name="Tatham C.T."/>
            <person name="van der Nest M.A."/>
            <person name="Wingfield M.J."/>
        </authorList>
    </citation>
    <scope>NUCLEOTIDE SEQUENCE [LARGE SCALE GENOMIC DNA]</scope>
    <source>
        <strain evidence="12">CMW44962</strain>
    </source>
</reference>
<evidence type="ECO:0000256" key="9">
    <source>
        <dbReference type="ARBA" id="ARBA00083299"/>
    </source>
</evidence>
<proteinExistence type="inferred from homology"/>
<dbReference type="Pfam" id="PF13668">
    <property type="entry name" value="Ferritin_2"/>
    <property type="match status" value="1"/>
</dbReference>
<dbReference type="InterPro" id="IPR002905">
    <property type="entry name" value="Trm1"/>
</dbReference>
<dbReference type="FunFam" id="3.30.56.70:FF:000001">
    <property type="entry name" value="tRNA (guanine(26)-N(2))-dimethyltransferase"/>
    <property type="match status" value="1"/>
</dbReference>
<keyword evidence="5 10" id="KW-0819">tRNA processing</keyword>
<dbReference type="GO" id="GO:0000049">
    <property type="term" value="F:tRNA binding"/>
    <property type="evidence" value="ECO:0007669"/>
    <property type="project" value="UniProtKB-UniRule"/>
</dbReference>
<evidence type="ECO:0000313" key="12">
    <source>
        <dbReference type="EMBL" id="KAH9825564.1"/>
    </source>
</evidence>
<evidence type="ECO:0000256" key="1">
    <source>
        <dbReference type="ARBA" id="ARBA00022555"/>
    </source>
</evidence>
<evidence type="ECO:0000256" key="7">
    <source>
        <dbReference type="ARBA" id="ARBA00077143"/>
    </source>
</evidence>
<organism evidence="12 13">
    <name type="scientific">Teratosphaeria destructans</name>
    <dbReference type="NCBI Taxonomy" id="418781"/>
    <lineage>
        <taxon>Eukaryota</taxon>
        <taxon>Fungi</taxon>
        <taxon>Dikarya</taxon>
        <taxon>Ascomycota</taxon>
        <taxon>Pezizomycotina</taxon>
        <taxon>Dothideomycetes</taxon>
        <taxon>Dothideomycetidae</taxon>
        <taxon>Mycosphaerellales</taxon>
        <taxon>Teratosphaeriaceae</taxon>
        <taxon>Teratosphaeria</taxon>
    </lineage>
</organism>
<accession>A0A9W7W0S3</accession>
<dbReference type="GO" id="GO:0008170">
    <property type="term" value="F:N-methyltransferase activity"/>
    <property type="evidence" value="ECO:0007669"/>
    <property type="project" value="UniProtKB-ARBA"/>
</dbReference>
<reference evidence="12 13" key="2">
    <citation type="journal article" date="2021" name="Curr. Genet.">
        <title>Genetic response to nitrogen starvation in the aggressive Eucalyptus foliar pathogen Teratosphaeria destructans.</title>
        <authorList>
            <person name="Havenga M."/>
            <person name="Wingfield B.D."/>
            <person name="Wingfield M.J."/>
            <person name="Dreyer L.L."/>
            <person name="Roets F."/>
            <person name="Aylward J."/>
        </authorList>
    </citation>
    <scope>NUCLEOTIDE SEQUENCE [LARGE SCALE GENOMIC DNA]</scope>
    <source>
        <strain evidence="12">CMW44962</strain>
    </source>
</reference>
<evidence type="ECO:0000256" key="5">
    <source>
        <dbReference type="ARBA" id="ARBA00022694"/>
    </source>
</evidence>
<evidence type="ECO:0000256" key="11">
    <source>
        <dbReference type="SAM" id="MobiDB-lite"/>
    </source>
</evidence>
<evidence type="ECO:0000313" key="13">
    <source>
        <dbReference type="Proteomes" id="UP001138500"/>
    </source>
</evidence>
<feature type="region of interest" description="Disordered" evidence="11">
    <location>
        <begin position="713"/>
        <end position="793"/>
    </location>
</feature>
<dbReference type="InterPro" id="IPR039254">
    <property type="entry name" value="Rds1"/>
</dbReference>
<dbReference type="OrthoDB" id="6349953at2759"/>
<keyword evidence="4 10" id="KW-0949">S-adenosyl-L-methionine</keyword>
<dbReference type="SUPFAM" id="SSF53335">
    <property type="entry name" value="S-adenosyl-L-methionine-dependent methyltransferases"/>
    <property type="match status" value="1"/>
</dbReference>
<dbReference type="Gene3D" id="3.40.50.150">
    <property type="entry name" value="Vaccinia Virus protein VP39"/>
    <property type="match status" value="1"/>
</dbReference>
<dbReference type="Pfam" id="PF02005">
    <property type="entry name" value="TRM"/>
    <property type="match status" value="2"/>
</dbReference>
<evidence type="ECO:0000256" key="10">
    <source>
        <dbReference type="PROSITE-ProRule" id="PRU00958"/>
    </source>
</evidence>